<reference evidence="2" key="1">
    <citation type="submission" date="2020-02" db="EMBL/GenBank/DDBJ databases">
        <authorList>
            <person name="Meier V. D."/>
        </authorList>
    </citation>
    <scope>NUCLEOTIDE SEQUENCE</scope>
    <source>
        <strain evidence="2">AVDCRST_MAG75</strain>
    </source>
</reference>
<dbReference type="AlphaFoldDB" id="A0A6J4P0H8"/>
<name>A0A6J4P0H8_9ACTN</name>
<organism evidence="2">
    <name type="scientific">uncultured Propionibacteriaceae bacterium</name>
    <dbReference type="NCBI Taxonomy" id="257457"/>
    <lineage>
        <taxon>Bacteria</taxon>
        <taxon>Bacillati</taxon>
        <taxon>Actinomycetota</taxon>
        <taxon>Actinomycetes</taxon>
        <taxon>Propionibacteriales</taxon>
        <taxon>Propionibacteriaceae</taxon>
        <taxon>environmental samples</taxon>
    </lineage>
</organism>
<feature type="non-terminal residue" evidence="2">
    <location>
        <position position="1"/>
    </location>
</feature>
<evidence type="ECO:0000256" key="1">
    <source>
        <dbReference type="SAM" id="MobiDB-lite"/>
    </source>
</evidence>
<protein>
    <submittedName>
        <fullName evidence="2">Uncharacterized protein</fullName>
    </submittedName>
</protein>
<sequence length="70" mass="7651">CQAARRSAGRSPARPICSTASRWSATGPCSPRRHRMYRCRAARRGAAAQCRTDAGMSRAASRFSASRSRH</sequence>
<proteinExistence type="predicted"/>
<feature type="region of interest" description="Disordered" evidence="1">
    <location>
        <begin position="51"/>
        <end position="70"/>
    </location>
</feature>
<accession>A0A6J4P0H8</accession>
<evidence type="ECO:0000313" key="2">
    <source>
        <dbReference type="EMBL" id="CAA9399160.1"/>
    </source>
</evidence>
<gene>
    <name evidence="2" type="ORF">AVDCRST_MAG75-2004</name>
</gene>
<feature type="non-terminal residue" evidence="2">
    <location>
        <position position="70"/>
    </location>
</feature>
<dbReference type="EMBL" id="CADCUO010000129">
    <property type="protein sequence ID" value="CAA9399160.1"/>
    <property type="molecule type" value="Genomic_DNA"/>
</dbReference>